<evidence type="ECO:0000256" key="1">
    <source>
        <dbReference type="SAM" id="MobiDB-lite"/>
    </source>
</evidence>
<feature type="region of interest" description="Disordered" evidence="1">
    <location>
        <begin position="143"/>
        <end position="165"/>
    </location>
</feature>
<proteinExistence type="predicted"/>
<keyword evidence="2" id="KW-0732">Signal</keyword>
<feature type="compositionally biased region" description="Low complexity" evidence="1">
    <location>
        <begin position="144"/>
        <end position="156"/>
    </location>
</feature>
<dbReference type="EMBL" id="SEKV01000362">
    <property type="protein sequence ID" value="TFY58414.1"/>
    <property type="molecule type" value="Genomic_DNA"/>
</dbReference>
<feature type="region of interest" description="Disordered" evidence="1">
    <location>
        <begin position="60"/>
        <end position="92"/>
    </location>
</feature>
<comment type="caution">
    <text evidence="3">The sequence shown here is derived from an EMBL/GenBank/DDBJ whole genome shotgun (WGS) entry which is preliminary data.</text>
</comment>
<gene>
    <name evidence="3" type="ORF">EVJ58_g6432</name>
</gene>
<dbReference type="AlphaFoldDB" id="A0A4Y9Y7C6"/>
<dbReference type="Proteomes" id="UP000298390">
    <property type="component" value="Unassembled WGS sequence"/>
</dbReference>
<accession>A0A4Y9Y7C6</accession>
<evidence type="ECO:0000313" key="3">
    <source>
        <dbReference type="EMBL" id="TFY58414.1"/>
    </source>
</evidence>
<reference evidence="3 4" key="1">
    <citation type="submission" date="2019-01" db="EMBL/GenBank/DDBJ databases">
        <title>Genome sequencing of the rare red list fungi Fomitopsis rosea.</title>
        <authorList>
            <person name="Buettner E."/>
            <person name="Kellner H."/>
        </authorList>
    </citation>
    <scope>NUCLEOTIDE SEQUENCE [LARGE SCALE GENOMIC DNA]</scope>
    <source>
        <strain evidence="3 4">DSM 105464</strain>
    </source>
</reference>
<feature type="chain" id="PRO_5021492228" evidence="2">
    <location>
        <begin position="21"/>
        <end position="182"/>
    </location>
</feature>
<protein>
    <submittedName>
        <fullName evidence="3">Uncharacterized protein</fullName>
    </submittedName>
</protein>
<feature type="signal peptide" evidence="2">
    <location>
        <begin position="1"/>
        <end position="20"/>
    </location>
</feature>
<feature type="compositionally biased region" description="Basic residues" evidence="1">
    <location>
        <begin position="79"/>
        <end position="89"/>
    </location>
</feature>
<sequence>MRVSTVAVFAASAAVLPAMSMPISSSETYELYDREAPSQGSGALGFGLIKDVFKVGSHLFHHSSSSSSNNNNNNNNDKKQKKQKKQKHRRELEELLSRREFLDLLAREIEAEEMYAREAPAQGSGALGFGLIKDVFKVGSHILSHSSSSNNNQGNKKNQKHRRSDEFEDLFARDYEYTYEWE</sequence>
<name>A0A4Y9Y7C6_9APHY</name>
<organism evidence="3 4">
    <name type="scientific">Rhodofomes roseus</name>
    <dbReference type="NCBI Taxonomy" id="34475"/>
    <lineage>
        <taxon>Eukaryota</taxon>
        <taxon>Fungi</taxon>
        <taxon>Dikarya</taxon>
        <taxon>Basidiomycota</taxon>
        <taxon>Agaricomycotina</taxon>
        <taxon>Agaricomycetes</taxon>
        <taxon>Polyporales</taxon>
        <taxon>Rhodofomes</taxon>
    </lineage>
</organism>
<feature type="compositionally biased region" description="Low complexity" evidence="1">
    <location>
        <begin position="63"/>
        <end position="75"/>
    </location>
</feature>
<evidence type="ECO:0000256" key="2">
    <source>
        <dbReference type="SAM" id="SignalP"/>
    </source>
</evidence>
<evidence type="ECO:0000313" key="4">
    <source>
        <dbReference type="Proteomes" id="UP000298390"/>
    </source>
</evidence>